<evidence type="ECO:0000256" key="1">
    <source>
        <dbReference type="SAM" id="Phobius"/>
    </source>
</evidence>
<evidence type="ECO:0000313" key="2">
    <source>
        <dbReference type="EMBL" id="AUN96007.1"/>
    </source>
</evidence>
<accession>A0A2I6S9U2</accession>
<dbReference type="OrthoDB" id="8635607at2"/>
<dbReference type="RefSeq" id="WP_102248052.1">
    <property type="nucleotide sequence ID" value="NZ_CP025682.1"/>
</dbReference>
<feature type="transmembrane region" description="Helical" evidence="1">
    <location>
        <begin position="57"/>
        <end position="77"/>
    </location>
</feature>
<protein>
    <submittedName>
        <fullName evidence="2">Exopolysaccharide biosynthesis protein</fullName>
    </submittedName>
</protein>
<dbReference type="Proteomes" id="UP000242205">
    <property type="component" value="Chromosome"/>
</dbReference>
<keyword evidence="3" id="KW-1185">Reference proteome</keyword>
<evidence type="ECO:0000313" key="3">
    <source>
        <dbReference type="Proteomes" id="UP000242205"/>
    </source>
</evidence>
<organism evidence="2 3">
    <name type="scientific">Pseudazoarcus pumilus</name>
    <dbReference type="NCBI Taxonomy" id="2067960"/>
    <lineage>
        <taxon>Bacteria</taxon>
        <taxon>Pseudomonadati</taxon>
        <taxon>Pseudomonadota</taxon>
        <taxon>Betaproteobacteria</taxon>
        <taxon>Rhodocyclales</taxon>
        <taxon>Zoogloeaceae</taxon>
        <taxon>Pseudazoarcus</taxon>
    </lineage>
</organism>
<feature type="transmembrane region" description="Helical" evidence="1">
    <location>
        <begin position="173"/>
        <end position="193"/>
    </location>
</feature>
<dbReference type="InterPro" id="IPR010331">
    <property type="entry name" value="ExoD"/>
</dbReference>
<reference evidence="2 3" key="1">
    <citation type="submission" date="2018-01" db="EMBL/GenBank/DDBJ databases">
        <authorList>
            <person name="Fu G.-Y."/>
        </authorList>
    </citation>
    <scope>NUCLEOTIDE SEQUENCE [LARGE SCALE GENOMIC DNA]</scope>
    <source>
        <strain evidence="2 3">SY39</strain>
    </source>
</reference>
<dbReference type="EMBL" id="CP025682">
    <property type="protein sequence ID" value="AUN96007.1"/>
    <property type="molecule type" value="Genomic_DNA"/>
</dbReference>
<dbReference type="PANTHER" id="PTHR41795:SF1">
    <property type="entry name" value="EXOPOLYSACCHARIDE SYNTHESIS PROTEIN"/>
    <property type="match status" value="1"/>
</dbReference>
<sequence length="194" mass="20756">MAQEPHNLQDLLDHIERAARKHDQVSLATVMEAVGTRSFGPLLLAAGLTTASPLSGIPGVSTAVGLMVLLIAMQLLCGEKEFWLPQWLMQRTIDHRKVSRAFEWIRPPARLIDGLLRPRLIALVRASGRYVIALVCAIIALGMPAMELVPFSATGAGLALTAFGLALVSRDGLLALAAFGFTTLTLGLVLQGLI</sequence>
<keyword evidence="1" id="KW-1133">Transmembrane helix</keyword>
<dbReference type="PIRSF" id="PIRSF033239">
    <property type="entry name" value="ExoD"/>
    <property type="match status" value="1"/>
</dbReference>
<dbReference type="KEGG" id="atw:C0099_14300"/>
<keyword evidence="1" id="KW-0472">Membrane</keyword>
<feature type="transmembrane region" description="Helical" evidence="1">
    <location>
        <begin position="120"/>
        <end position="142"/>
    </location>
</feature>
<name>A0A2I6S9U2_9RHOO</name>
<proteinExistence type="predicted"/>
<keyword evidence="1" id="KW-0812">Transmembrane</keyword>
<dbReference type="AlphaFoldDB" id="A0A2I6S9U2"/>
<gene>
    <name evidence="2" type="ORF">C0099_14300</name>
</gene>
<dbReference type="PANTHER" id="PTHR41795">
    <property type="entry name" value="EXOPOLYSACCHARIDE SYNTHESIS PROTEIN"/>
    <property type="match status" value="1"/>
</dbReference>
<dbReference type="Pfam" id="PF06055">
    <property type="entry name" value="ExoD"/>
    <property type="match status" value="1"/>
</dbReference>